<dbReference type="GeneID" id="5141838"/>
<dbReference type="RefSeq" id="YP_717553.1">
    <property type="nucleotide sequence ID" value="NC_008293.1"/>
</dbReference>
<dbReference type="Pfam" id="PF04242">
    <property type="entry name" value="DUF424"/>
    <property type="match status" value="1"/>
</dbReference>
<organism evidence="2 3">
    <name type="scientific">Clanis bilineata nucleopolyhedrovirus</name>
    <dbReference type="NCBI Taxonomy" id="1307957"/>
    <lineage>
        <taxon>Viruses</taxon>
        <taxon>Viruses incertae sedis</taxon>
        <taxon>Naldaviricetes</taxon>
        <taxon>Lefavirales</taxon>
        <taxon>Baculoviridae</taxon>
        <taxon>Alphabaculovirus</taxon>
        <taxon>Alphabaculovirus clabilineatae</taxon>
    </lineage>
</organism>
<dbReference type="KEGG" id="vg:5141838"/>
<keyword evidence="3" id="KW-1185">Reference proteome</keyword>
<protein>
    <submittedName>
        <fullName evidence="2">Ac26-like protein</fullName>
    </submittedName>
</protein>
<accession>Q0N483</accession>
<name>Q0N483_9ABAC</name>
<dbReference type="OrthoDB" id="15991at10239"/>
<dbReference type="InterPro" id="IPR007355">
    <property type="entry name" value="DUF424"/>
</dbReference>
<evidence type="ECO:0000256" key="1">
    <source>
        <dbReference type="SAM" id="MobiDB-lite"/>
    </source>
</evidence>
<feature type="region of interest" description="Disordered" evidence="1">
    <location>
        <begin position="117"/>
        <end position="136"/>
    </location>
</feature>
<reference evidence="2 3" key="1">
    <citation type="journal article" date="2009" name="BMC Genomics">
        <title>Genomic sequence, organization and characteristics of a new nucleopolyhedrovirus isolated from Clanis bilineata larva.</title>
        <authorList>
            <person name="Zhu S.Y."/>
            <person name="Yi J.P."/>
            <person name="Shen W.D."/>
            <person name="Wang L.Q."/>
            <person name="He H.G."/>
            <person name="Wang Y."/>
            <person name="Li B."/>
            <person name="Wang W.B."/>
        </authorList>
    </citation>
    <scope>NUCLEOTIDE SEQUENCE [LARGE SCALE GENOMIC DNA]</scope>
    <source>
        <strain evidence="2">DZ1</strain>
    </source>
</reference>
<dbReference type="EMBL" id="DQ504428">
    <property type="protein sequence ID" value="ABF47360.1"/>
    <property type="molecule type" value="Genomic_DNA"/>
</dbReference>
<evidence type="ECO:0000313" key="3">
    <source>
        <dbReference type="Proteomes" id="UP000214353"/>
    </source>
</evidence>
<sequence length="136" mass="15211">MSDKQLFTSDQLLKNTAYVSNQPFGINHYYALLMLARGLVSSDISQSSIVQLEKLGFHVDLLIDYITNIFEYEMFVKDNDISEIYVTTHDRQKLIGTLDISINSEGRLDIQAHSEVSLPSSSLSPPLQASALPMTV</sequence>
<evidence type="ECO:0000313" key="2">
    <source>
        <dbReference type="EMBL" id="ABF47360.1"/>
    </source>
</evidence>
<proteinExistence type="predicted"/>
<dbReference type="Proteomes" id="UP000214353">
    <property type="component" value="Segment"/>
</dbReference>